<dbReference type="Proteomes" id="UP000014257">
    <property type="component" value="Unassembled WGS sequence"/>
</dbReference>
<evidence type="ECO:0000313" key="2">
    <source>
        <dbReference type="Proteomes" id="UP000014257"/>
    </source>
</evidence>
<protein>
    <submittedName>
        <fullName evidence="1">Uncharacterized protein</fullName>
    </submittedName>
</protein>
<organism evidence="1 2">
    <name type="scientific">Lacticaseibacillus paracasei subsp. paracasei Lpp22</name>
    <dbReference type="NCBI Taxonomy" id="1256221"/>
    <lineage>
        <taxon>Bacteria</taxon>
        <taxon>Bacillati</taxon>
        <taxon>Bacillota</taxon>
        <taxon>Bacilli</taxon>
        <taxon>Lactobacillales</taxon>
        <taxon>Lactobacillaceae</taxon>
        <taxon>Lacticaseibacillus</taxon>
    </lineage>
</organism>
<sequence length="45" mass="5317">MVLHVRGCSVADHRCFFVIMRSLETSWLICVHEKTAPKCWMRLII</sequence>
<proteinExistence type="predicted"/>
<dbReference type="AlphaFoldDB" id="A0A8E0IAG4"/>
<comment type="caution">
    <text evidence="1">The sequence shown here is derived from an EMBL/GenBank/DDBJ whole genome shotgun (WGS) entry which is preliminary data.</text>
</comment>
<accession>A0A8E0IAG4</accession>
<name>A0A8E0IAG4_LACPA</name>
<evidence type="ECO:0000313" key="1">
    <source>
        <dbReference type="EMBL" id="EPC30149.1"/>
    </source>
</evidence>
<dbReference type="EMBL" id="ANMI01000082">
    <property type="protein sequence ID" value="EPC30149.1"/>
    <property type="molecule type" value="Genomic_DNA"/>
</dbReference>
<reference evidence="1 2" key="1">
    <citation type="journal article" date="2013" name="PLoS ONE">
        <title>Lactobacillus paracasei comparative genomics: towards species pan-genome definition and exploitation of diversity.</title>
        <authorList>
            <person name="Smokvina T."/>
            <person name="Wels M."/>
            <person name="Polka J."/>
            <person name="Chervaux C."/>
            <person name="Brisse S."/>
            <person name="Boekhorst J."/>
            <person name="van Hylckama Vlieg J.E."/>
            <person name="Siezen R.J."/>
        </authorList>
    </citation>
    <scope>NUCLEOTIDE SEQUENCE [LARGE SCALE GENOMIC DNA]</scope>
    <source>
        <strain evidence="1 2">Lpp22</strain>
    </source>
</reference>
<gene>
    <name evidence="1" type="ORF">Lpp22_1257</name>
</gene>